<dbReference type="OrthoDB" id="262778at2759"/>
<feature type="domain" description="ABC transporter" evidence="15">
    <location>
        <begin position="1365"/>
        <end position="1599"/>
    </location>
</feature>
<keyword evidence="6" id="KW-0677">Repeat</keyword>
<dbReference type="InterPro" id="IPR003593">
    <property type="entry name" value="AAA+_ATPase"/>
</dbReference>
<evidence type="ECO:0000313" key="17">
    <source>
        <dbReference type="EMBL" id="KAH7644823.1"/>
    </source>
</evidence>
<evidence type="ECO:0000259" key="15">
    <source>
        <dbReference type="PROSITE" id="PS50893"/>
    </source>
</evidence>
<evidence type="ECO:0000256" key="2">
    <source>
        <dbReference type="ARBA" id="ARBA00009726"/>
    </source>
</evidence>
<feature type="transmembrane region" description="Helical" evidence="14">
    <location>
        <begin position="480"/>
        <end position="501"/>
    </location>
</feature>
<keyword evidence="10 14" id="KW-0472">Membrane</keyword>
<protein>
    <recommendedName>
        <fullName evidence="11">ABC-type glutathione-S-conjugate transporter</fullName>
        <ecNumber evidence="11">7.6.2.3</ecNumber>
    </recommendedName>
</protein>
<dbReference type="EC" id="7.6.2.3" evidence="11"/>
<evidence type="ECO:0000259" key="16">
    <source>
        <dbReference type="PROSITE" id="PS50929"/>
    </source>
</evidence>
<comment type="similarity">
    <text evidence="2">Belongs to the ABC transporter superfamily. ABCC family. Conjugate transporter (TC 3.A.1.208) subfamily.</text>
</comment>
<feature type="transmembrane region" description="Helical" evidence="14">
    <location>
        <begin position="1088"/>
        <end position="1114"/>
    </location>
</feature>
<dbReference type="CDD" id="cd03244">
    <property type="entry name" value="ABCC_MRP_domain2"/>
    <property type="match status" value="1"/>
</dbReference>
<feature type="transmembrane region" description="Helical" evidence="14">
    <location>
        <begin position="582"/>
        <end position="603"/>
    </location>
</feature>
<accession>A0A9D4P643</accession>
<organism evidence="17">
    <name type="scientific">Dermatophagoides farinae</name>
    <name type="common">American house dust mite</name>
    <dbReference type="NCBI Taxonomy" id="6954"/>
    <lineage>
        <taxon>Eukaryota</taxon>
        <taxon>Metazoa</taxon>
        <taxon>Ecdysozoa</taxon>
        <taxon>Arthropoda</taxon>
        <taxon>Chelicerata</taxon>
        <taxon>Arachnida</taxon>
        <taxon>Acari</taxon>
        <taxon>Acariformes</taxon>
        <taxon>Sarcoptiformes</taxon>
        <taxon>Astigmata</taxon>
        <taxon>Psoroptidia</taxon>
        <taxon>Analgoidea</taxon>
        <taxon>Pyroglyphidae</taxon>
        <taxon>Dermatophagoidinae</taxon>
        <taxon>Dermatophagoides</taxon>
    </lineage>
</organism>
<feature type="domain" description="ABC transmembrane type-1" evidence="16">
    <location>
        <begin position="1045"/>
        <end position="1328"/>
    </location>
</feature>
<evidence type="ECO:0000256" key="1">
    <source>
        <dbReference type="ARBA" id="ARBA00004128"/>
    </source>
</evidence>
<dbReference type="PROSITE" id="PS50929">
    <property type="entry name" value="ABC_TM1F"/>
    <property type="match status" value="2"/>
</dbReference>
<gene>
    <name evidence="17" type="ORF">HUG17_0361</name>
</gene>
<dbReference type="SMART" id="SM00382">
    <property type="entry name" value="AAA"/>
    <property type="match status" value="2"/>
</dbReference>
<dbReference type="GO" id="GO:0005524">
    <property type="term" value="F:ATP binding"/>
    <property type="evidence" value="ECO:0007669"/>
    <property type="project" value="UniProtKB-KW"/>
</dbReference>
<evidence type="ECO:0000256" key="14">
    <source>
        <dbReference type="SAM" id="Phobius"/>
    </source>
</evidence>
<dbReference type="Gene3D" id="1.20.1560.10">
    <property type="entry name" value="ABC transporter type 1, transmembrane domain"/>
    <property type="match status" value="2"/>
</dbReference>
<dbReference type="PROSITE" id="PS00211">
    <property type="entry name" value="ABC_TRANSPORTER_1"/>
    <property type="match status" value="2"/>
</dbReference>
<dbReference type="SUPFAM" id="SSF52540">
    <property type="entry name" value="P-loop containing nucleoside triphosphate hydrolases"/>
    <property type="match status" value="2"/>
</dbReference>
<comment type="catalytic activity">
    <reaction evidence="12">
        <text>leukotriene C4(in) + ATP + H2O = leukotriene C4(out) + ADP + phosphate + H(+)</text>
        <dbReference type="Rhea" id="RHEA:38963"/>
        <dbReference type="ChEBI" id="CHEBI:15377"/>
        <dbReference type="ChEBI" id="CHEBI:15378"/>
        <dbReference type="ChEBI" id="CHEBI:30616"/>
        <dbReference type="ChEBI" id="CHEBI:43474"/>
        <dbReference type="ChEBI" id="CHEBI:57973"/>
        <dbReference type="ChEBI" id="CHEBI:456216"/>
    </reaction>
    <physiologicalReaction direction="left-to-right" evidence="12">
        <dbReference type="Rhea" id="RHEA:38964"/>
    </physiologicalReaction>
</comment>
<sequence length="1604" mass="184517">MSSFKLINFDSLCGAKHWNQTLSWYTDHNPDFTYCFEETCLLWTPCLILFIFTCFQMINLRKKSTKKFPSIHQPSINPIIPWNIFNVANLIICTILIIINIVELVNIIIWNNSYLFTIKPIDWLSPSIKIITLLYLIYILLLFRRNGVYSSGAVFIFVLLFAIYHLINFRTILLAIFTDDSIYYVEINYVQYICRTLATLLAIFHLLFNCFSYPEPKTTTTTTSFNNDHKHFNNNNNNIEEKDPLSSGYRNYIHPYHQKHQTNNQSNINPWFHAGFLSRITFWWFNPIIWMGYRRPLVERDIFQLDHENRTAEILRKFQKNIDQYKWRELNEQLTAQDNNGYEQPVNDKLKTNINIGWIILRSYWPVITFCAVLKLLASALTFVNPTILDYLISFISSNNEPYWHGFFYASLMFISPALESIMNNQYEYWISIVVLRARISIISTIYKKSLRMSNLSRSRYSSGELTNIMSVDSERITEFLVVANMLWSAPFQIAIAFYMLWQQVQIASMAGFSFMIILLPLNGLIMKKIRTFQIQVMRQKDKRTKLMNEILSGMKVLKLYAWENSFQTMITKLRDWECRRLYSVTLFSGFITFAFTAAPFLFGLLTFATYVLMGNVLDPNKAFVSLSLFSIMRAPLGLLPMLLTNGVQSWVSMTRVNKYLNTDEKDERSVKKLPDEECSVRIRNATFTWSPESPATLKNINLNIKRGKLIAIVGTVGSGKSSLLSSILGDMDKLRGYINVDGRLAYVPQQAWIQNQTVRKNITFSLPYSEQKYKKILKSCCLEADMKILAAGDQTEIGERGINLSGGQKQRISLARAVYSNADIYILDDPLSAVDANVGDKLFKNVIGNKGLLCNKTRILATHRAMILPEVDEIIVMKDGVISERGTMNELMNSQGAFAEFINEFMDENFGENDIERTLSENESEMVKSFAEKVRPILERSKSRMDSTFERSTSIISTSSPRKTQQKHDKELSTSSSSNHSKLSTRGHRGSTSIHLSKEIQRLKSQKEQKDKGKLIQEEVAQTGSVKFTVYGRYFQKVGAGITIFIFIAAIVGNGFNMATYLWLTEWSNDSLDPIRMADESLRNFRLIIYAALGIGEIIFTISSSLILSLGCIRAAKLLHNDMLQRIMYAPMSFFDTTPTGRILNRFTKDVDVADNSLSFNIRMTLTQFLRTIVSFAMISMEAPIILTALVPILFLYYIVQRLYIASSRQLKRIESITRSPIYHHFTETVNGISTIRAYGVEKQFITECDRRLDINSSSYYCSRVAGRWLSIRLEFFGYNIVFLAALFAVLSRNVLSPGLAGLAISYSLNITQVISFFVRTLTDVETNIVSVERMIEYTEVEQERNYYQDYGKPSHQWPKKGEIKFESYSTRYRQDLDLVLRKIRFKINSREKIGVVGRTGAGKSSLTLALFRIIEPVDGTIMIDNVDITRIGLYDLRSRITIIPQDPVLFTGDLRMNLDPFQYYDDTQIWQALELAHLKEFVQSLDGGLTYKISEGGENISVGQRQLVCLARALLRKSKILILDEATAAVDMETDELIQKTIRKEFHDCTIVTIAHRLNTVIDYDRILVLDQGRIAEYDTPKNLLNHRDSIFYSMAKIAKLI</sequence>
<keyword evidence="4" id="KW-0926">Vacuole</keyword>
<dbReference type="CDD" id="cd18595">
    <property type="entry name" value="ABC_6TM_MRP1_2_3_6_D1_like"/>
    <property type="match status" value="1"/>
</dbReference>
<dbReference type="FunFam" id="3.40.50.300:FF:000074">
    <property type="entry name" value="Multidrug resistance-associated protein 5 isoform 1"/>
    <property type="match status" value="1"/>
</dbReference>
<evidence type="ECO:0000256" key="6">
    <source>
        <dbReference type="ARBA" id="ARBA00022737"/>
    </source>
</evidence>
<dbReference type="InterPro" id="IPR050173">
    <property type="entry name" value="ABC_transporter_C-like"/>
</dbReference>
<feature type="compositionally biased region" description="Low complexity" evidence="13">
    <location>
        <begin position="974"/>
        <end position="983"/>
    </location>
</feature>
<dbReference type="SUPFAM" id="SSF90123">
    <property type="entry name" value="ABC transporter transmembrane region"/>
    <property type="match status" value="2"/>
</dbReference>
<comment type="caution">
    <text evidence="17">The sequence shown here is derived from an EMBL/GenBank/DDBJ whole genome shotgun (WGS) entry which is preliminary data.</text>
</comment>
<evidence type="ECO:0000256" key="12">
    <source>
        <dbReference type="ARBA" id="ARBA00047523"/>
    </source>
</evidence>
<dbReference type="FunFam" id="3.40.50.300:FF:000997">
    <property type="entry name" value="Multidrug resistance-associated protein 1"/>
    <property type="match status" value="1"/>
</dbReference>
<feature type="transmembrane region" description="Helical" evidence="14">
    <location>
        <begin position="1043"/>
        <end position="1065"/>
    </location>
</feature>
<dbReference type="PANTHER" id="PTHR24223">
    <property type="entry name" value="ATP-BINDING CASSETTE SUB-FAMILY C"/>
    <property type="match status" value="1"/>
</dbReference>
<dbReference type="InterPro" id="IPR027417">
    <property type="entry name" value="P-loop_NTPase"/>
</dbReference>
<dbReference type="CDD" id="cd18603">
    <property type="entry name" value="ABC_6TM_MRP1_2_3_6_D2_like"/>
    <property type="match status" value="1"/>
</dbReference>
<feature type="transmembrane region" description="Helical" evidence="14">
    <location>
        <begin position="123"/>
        <end position="143"/>
    </location>
</feature>
<dbReference type="Pfam" id="PF00664">
    <property type="entry name" value="ABC_membrane"/>
    <property type="match status" value="2"/>
</dbReference>
<evidence type="ECO:0000256" key="4">
    <source>
        <dbReference type="ARBA" id="ARBA00022554"/>
    </source>
</evidence>
<dbReference type="GO" id="GO:0016887">
    <property type="term" value="F:ATP hydrolysis activity"/>
    <property type="evidence" value="ECO:0007669"/>
    <property type="project" value="InterPro"/>
</dbReference>
<keyword evidence="5 14" id="KW-0812">Transmembrane</keyword>
<name>A0A9D4P643_DERFA</name>
<comment type="subcellular location">
    <subcellularLocation>
        <location evidence="1">Vacuole membrane</location>
        <topology evidence="1">Multi-pass membrane protein</topology>
    </subcellularLocation>
</comment>
<keyword evidence="3" id="KW-0813">Transport</keyword>
<dbReference type="Proteomes" id="UP000828236">
    <property type="component" value="Unassembled WGS sequence"/>
</dbReference>
<proteinExistence type="inferred from homology"/>
<keyword evidence="9 14" id="KW-1133">Transmembrane helix</keyword>
<evidence type="ECO:0000256" key="8">
    <source>
        <dbReference type="ARBA" id="ARBA00022840"/>
    </source>
</evidence>
<feature type="region of interest" description="Disordered" evidence="13">
    <location>
        <begin position="943"/>
        <end position="995"/>
    </location>
</feature>
<feature type="transmembrane region" description="Helical" evidence="14">
    <location>
        <begin position="1174"/>
        <end position="1201"/>
    </location>
</feature>
<dbReference type="InterPro" id="IPR036640">
    <property type="entry name" value="ABC1_TM_sf"/>
</dbReference>
<evidence type="ECO:0000256" key="3">
    <source>
        <dbReference type="ARBA" id="ARBA00022448"/>
    </source>
</evidence>
<dbReference type="Pfam" id="PF00005">
    <property type="entry name" value="ABC_tran"/>
    <property type="match status" value="2"/>
</dbReference>
<feature type="domain" description="ABC transmembrane type-1" evidence="16">
    <location>
        <begin position="370"/>
        <end position="649"/>
    </location>
</feature>
<evidence type="ECO:0000256" key="13">
    <source>
        <dbReference type="SAM" id="MobiDB-lite"/>
    </source>
</evidence>
<feature type="transmembrane region" description="Helical" evidence="14">
    <location>
        <begin position="507"/>
        <end position="526"/>
    </location>
</feature>
<dbReference type="Gene3D" id="3.40.50.300">
    <property type="entry name" value="P-loop containing nucleotide triphosphate hydrolases"/>
    <property type="match status" value="2"/>
</dbReference>
<reference evidence="17" key="2">
    <citation type="journal article" date="2021" name="World Allergy Organ. J.">
        <title>Chromosome-level assembly of Dermatophagoides farinae genome and transcriptome reveals two novel allergens Der f 37 and Der f 39.</title>
        <authorList>
            <person name="Chen J."/>
            <person name="Cai Z."/>
            <person name="Fan D."/>
            <person name="Hu J."/>
            <person name="Hou Y."/>
            <person name="He Y."/>
            <person name="Zhang Z."/>
            <person name="Zhao Z."/>
            <person name="Gao P."/>
            <person name="Hu W."/>
            <person name="Sun J."/>
            <person name="Li J."/>
            <person name="Ji K."/>
        </authorList>
    </citation>
    <scope>NUCLEOTIDE SEQUENCE</scope>
    <source>
        <strain evidence="17">JKM2019</strain>
    </source>
</reference>
<dbReference type="GO" id="GO:0015431">
    <property type="term" value="F:ABC-type glutathione S-conjugate transporter activity"/>
    <property type="evidence" value="ECO:0007669"/>
    <property type="project" value="UniProtKB-EC"/>
</dbReference>
<evidence type="ECO:0000256" key="5">
    <source>
        <dbReference type="ARBA" id="ARBA00022692"/>
    </source>
</evidence>
<evidence type="ECO:0000256" key="7">
    <source>
        <dbReference type="ARBA" id="ARBA00022741"/>
    </source>
</evidence>
<evidence type="ECO:0000256" key="9">
    <source>
        <dbReference type="ARBA" id="ARBA00022989"/>
    </source>
</evidence>
<dbReference type="GO" id="GO:0005774">
    <property type="term" value="C:vacuolar membrane"/>
    <property type="evidence" value="ECO:0007669"/>
    <property type="project" value="UniProtKB-SubCell"/>
</dbReference>
<dbReference type="InterPro" id="IPR017871">
    <property type="entry name" value="ABC_transporter-like_CS"/>
</dbReference>
<dbReference type="FunFam" id="1.20.1560.10:FF:000001">
    <property type="entry name" value="ATP-binding cassette subfamily C member 1"/>
    <property type="match status" value="1"/>
</dbReference>
<evidence type="ECO:0000256" key="10">
    <source>
        <dbReference type="ARBA" id="ARBA00023136"/>
    </source>
</evidence>
<evidence type="ECO:0000256" key="11">
    <source>
        <dbReference type="ARBA" id="ARBA00024220"/>
    </source>
</evidence>
<dbReference type="InterPro" id="IPR003439">
    <property type="entry name" value="ABC_transporter-like_ATP-bd"/>
</dbReference>
<reference evidence="17" key="1">
    <citation type="submission" date="2020-06" db="EMBL/GenBank/DDBJ databases">
        <authorList>
            <person name="Ji K."/>
            <person name="Li J."/>
        </authorList>
    </citation>
    <scope>NUCLEOTIDE SEQUENCE</scope>
    <source>
        <strain evidence="17">JKM2019</strain>
        <tissue evidence="17">Whole body</tissue>
    </source>
</reference>
<keyword evidence="8" id="KW-0067">ATP-binding</keyword>
<dbReference type="FunFam" id="1.20.1560.10:FF:000020">
    <property type="entry name" value="ABC metal ion transporter"/>
    <property type="match status" value="1"/>
</dbReference>
<feature type="transmembrane region" description="Helical" evidence="14">
    <location>
        <begin position="41"/>
        <end position="60"/>
    </location>
</feature>
<keyword evidence="7" id="KW-0547">Nucleotide-binding</keyword>
<dbReference type="PANTHER" id="PTHR24223:SF443">
    <property type="entry name" value="MULTIDRUG-RESISTANCE LIKE PROTEIN 1, ISOFORM I"/>
    <property type="match status" value="1"/>
</dbReference>
<feature type="transmembrane region" description="Helical" evidence="14">
    <location>
        <begin position="80"/>
        <end position="111"/>
    </location>
</feature>
<dbReference type="InterPro" id="IPR011527">
    <property type="entry name" value="ABC1_TM_dom"/>
</dbReference>
<feature type="transmembrane region" description="Helical" evidence="14">
    <location>
        <begin position="155"/>
        <end position="177"/>
    </location>
</feature>
<dbReference type="CDD" id="cd03250">
    <property type="entry name" value="ABCC_MRP_domain1"/>
    <property type="match status" value="1"/>
</dbReference>
<feature type="transmembrane region" description="Helical" evidence="14">
    <location>
        <begin position="189"/>
        <end position="208"/>
    </location>
</feature>
<dbReference type="EMBL" id="SDOV01000001">
    <property type="protein sequence ID" value="KAH7644823.1"/>
    <property type="molecule type" value="Genomic_DNA"/>
</dbReference>
<feature type="transmembrane region" description="Helical" evidence="14">
    <location>
        <begin position="364"/>
        <end position="384"/>
    </location>
</feature>
<dbReference type="PROSITE" id="PS50893">
    <property type="entry name" value="ABC_TRANSPORTER_2"/>
    <property type="match status" value="2"/>
</dbReference>
<feature type="domain" description="ABC transporter" evidence="15">
    <location>
        <begin position="681"/>
        <end position="905"/>
    </location>
</feature>
<feature type="transmembrane region" description="Helical" evidence="14">
    <location>
        <begin position="1277"/>
        <end position="1297"/>
    </location>
</feature>
<dbReference type="GO" id="GO:0000323">
    <property type="term" value="C:lytic vacuole"/>
    <property type="evidence" value="ECO:0007669"/>
    <property type="project" value="UniProtKB-ARBA"/>
</dbReference>